<dbReference type="InterPro" id="IPR001123">
    <property type="entry name" value="LeuE-type"/>
</dbReference>
<keyword evidence="8" id="KW-1185">Reference proteome</keyword>
<reference evidence="7 8" key="1">
    <citation type="submission" date="2021-02" db="EMBL/GenBank/DDBJ databases">
        <authorList>
            <person name="Vanwijnsberghe S."/>
        </authorList>
    </citation>
    <scope>NUCLEOTIDE SEQUENCE [LARGE SCALE GENOMIC DNA]</scope>
    <source>
        <strain evidence="7 8">LMG 31837</strain>
    </source>
</reference>
<evidence type="ECO:0000313" key="7">
    <source>
        <dbReference type="EMBL" id="CAE6734277.1"/>
    </source>
</evidence>
<evidence type="ECO:0008006" key="9">
    <source>
        <dbReference type="Google" id="ProtNLM"/>
    </source>
</evidence>
<dbReference type="PANTHER" id="PTHR30086">
    <property type="entry name" value="ARGININE EXPORTER PROTEIN ARGO"/>
    <property type="match status" value="1"/>
</dbReference>
<sequence>MISWNIWILFFGYTVPMVVSPGPGNTVLATAGGRFGVAGSLPFWAGFEMANVALCLIYGMGLGKALHGHPEIQAVFKWAGTAYLLYLAWGFFRSSAGSANSSEEGGVRLRAGDGFLSVILNPKIHSMILVMFSQFLDPAHALPTQVVQFAVAFLLVCVACHFPWIVGGRVILRRFRSAHAMRIQGRVFGLCMILVAAYVAFG</sequence>
<keyword evidence="3 6" id="KW-0812">Transmembrane</keyword>
<organism evidence="7 8">
    <name type="scientific">Paraburkholderia haematera</name>
    <dbReference type="NCBI Taxonomy" id="2793077"/>
    <lineage>
        <taxon>Bacteria</taxon>
        <taxon>Pseudomonadati</taxon>
        <taxon>Pseudomonadota</taxon>
        <taxon>Betaproteobacteria</taxon>
        <taxon>Burkholderiales</taxon>
        <taxon>Burkholderiaceae</taxon>
        <taxon>Paraburkholderia</taxon>
    </lineage>
</organism>
<protein>
    <recommendedName>
        <fullName evidence="9">Threonine/homoserine/homoserine lactone efflux protein</fullName>
    </recommendedName>
</protein>
<comment type="caution">
    <text evidence="7">The sequence shown here is derived from an EMBL/GenBank/DDBJ whole genome shotgun (WGS) entry which is preliminary data.</text>
</comment>
<feature type="transmembrane region" description="Helical" evidence="6">
    <location>
        <begin position="41"/>
        <end position="60"/>
    </location>
</feature>
<accession>A0ABN7L791</accession>
<feature type="transmembrane region" description="Helical" evidence="6">
    <location>
        <begin position="183"/>
        <end position="201"/>
    </location>
</feature>
<evidence type="ECO:0000256" key="4">
    <source>
        <dbReference type="ARBA" id="ARBA00022989"/>
    </source>
</evidence>
<dbReference type="Pfam" id="PF01810">
    <property type="entry name" value="LysE"/>
    <property type="match status" value="1"/>
</dbReference>
<evidence type="ECO:0000256" key="1">
    <source>
        <dbReference type="ARBA" id="ARBA00004651"/>
    </source>
</evidence>
<comment type="subcellular location">
    <subcellularLocation>
        <location evidence="1">Cell membrane</location>
        <topology evidence="1">Multi-pass membrane protein</topology>
    </subcellularLocation>
</comment>
<feature type="transmembrane region" description="Helical" evidence="6">
    <location>
        <begin position="147"/>
        <end position="171"/>
    </location>
</feature>
<feature type="transmembrane region" description="Helical" evidence="6">
    <location>
        <begin position="72"/>
        <end position="92"/>
    </location>
</feature>
<evidence type="ECO:0000256" key="2">
    <source>
        <dbReference type="ARBA" id="ARBA00022475"/>
    </source>
</evidence>
<keyword evidence="2" id="KW-1003">Cell membrane</keyword>
<evidence type="ECO:0000256" key="6">
    <source>
        <dbReference type="SAM" id="Phobius"/>
    </source>
</evidence>
<gene>
    <name evidence="7" type="ORF">R69888_02210</name>
</gene>
<proteinExistence type="predicted"/>
<dbReference type="RefSeq" id="WP_211611023.1">
    <property type="nucleotide sequence ID" value="NZ_CAJNBK010000004.1"/>
</dbReference>
<dbReference type="Proteomes" id="UP000672526">
    <property type="component" value="Unassembled WGS sequence"/>
</dbReference>
<keyword evidence="4 6" id="KW-1133">Transmembrane helix</keyword>
<evidence type="ECO:0000313" key="8">
    <source>
        <dbReference type="Proteomes" id="UP000672526"/>
    </source>
</evidence>
<dbReference type="PANTHER" id="PTHR30086:SF20">
    <property type="entry name" value="ARGININE EXPORTER PROTEIN ARGO-RELATED"/>
    <property type="match status" value="1"/>
</dbReference>
<evidence type="ECO:0000256" key="5">
    <source>
        <dbReference type="ARBA" id="ARBA00023136"/>
    </source>
</evidence>
<evidence type="ECO:0000256" key="3">
    <source>
        <dbReference type="ARBA" id="ARBA00022692"/>
    </source>
</evidence>
<name>A0ABN7L791_9BURK</name>
<keyword evidence="5 6" id="KW-0472">Membrane</keyword>
<feature type="transmembrane region" description="Helical" evidence="6">
    <location>
        <begin position="6"/>
        <end position="29"/>
    </location>
</feature>
<dbReference type="EMBL" id="CAJNBK010000004">
    <property type="protein sequence ID" value="CAE6734277.1"/>
    <property type="molecule type" value="Genomic_DNA"/>
</dbReference>